<dbReference type="PATRIC" id="fig|1653479.3.peg.2583"/>
<dbReference type="EMBL" id="CP015220">
    <property type="protein sequence ID" value="AMY23850.1"/>
    <property type="molecule type" value="Genomic_DNA"/>
</dbReference>
<dbReference type="RefSeq" id="WP_032367483.1">
    <property type="nucleotide sequence ID" value="NZ_CAKKLU010000006.1"/>
</dbReference>
<dbReference type="InterPro" id="IPR036866">
    <property type="entry name" value="RibonucZ/Hydroxyglut_hydro"/>
</dbReference>
<dbReference type="OrthoDB" id="3190691at2"/>
<dbReference type="Pfam" id="PF13483">
    <property type="entry name" value="Lactamase_B_3"/>
    <property type="match status" value="1"/>
</dbReference>
<dbReference type="SUPFAM" id="SSF56281">
    <property type="entry name" value="Metallo-hydrolase/oxidoreductase"/>
    <property type="match status" value="1"/>
</dbReference>
<protein>
    <recommendedName>
        <fullName evidence="1">Metallo-beta-lactamase domain-containing protein</fullName>
    </recommendedName>
</protein>
<dbReference type="SMART" id="SM00849">
    <property type="entry name" value="Lactamase_B"/>
    <property type="match status" value="1"/>
</dbReference>
<proteinExistence type="predicted"/>
<dbReference type="InterPro" id="IPR001279">
    <property type="entry name" value="Metallo-B-lactamas"/>
</dbReference>
<name>A0A143QLC0_RHOFA</name>
<keyword evidence="3" id="KW-1185">Reference proteome</keyword>
<dbReference type="AlphaFoldDB" id="A0A143QLC0"/>
<reference evidence="2 3" key="1">
    <citation type="journal article" date="2016" name="Genome Announc.">
        <title>Complete Genome and Plasmid Sequences for Rhodococcus fascians D188 and Draft Sequences for Rhodococcus Isolates PBTS 1 and PBTS 2.</title>
        <authorList>
            <person name="Stamler R.A."/>
            <person name="Vereecke D."/>
            <person name="Zhang Y."/>
            <person name="Schilkey F."/>
            <person name="Devitt N."/>
            <person name="Randall J.J."/>
        </authorList>
    </citation>
    <scope>NUCLEOTIDE SEQUENCE [LARGE SCALE GENOMIC DNA]</scope>
    <source>
        <strain evidence="2 3">PBTS2</strain>
    </source>
</reference>
<feature type="domain" description="Metallo-beta-lactamase" evidence="1">
    <location>
        <begin position="7"/>
        <end position="177"/>
    </location>
</feature>
<dbReference type="GeneID" id="93552667"/>
<dbReference type="PANTHER" id="PTHR43546:SF3">
    <property type="entry name" value="UPF0173 METAL-DEPENDENT HYDROLASE MJ1163"/>
    <property type="match status" value="1"/>
</dbReference>
<accession>A0A260UC95</accession>
<organism evidence="2 3">
    <name type="scientific">Rhodococcoides fascians</name>
    <name type="common">Rhodococcus fascians</name>
    <dbReference type="NCBI Taxonomy" id="1828"/>
    <lineage>
        <taxon>Bacteria</taxon>
        <taxon>Bacillati</taxon>
        <taxon>Actinomycetota</taxon>
        <taxon>Actinomycetes</taxon>
        <taxon>Mycobacteriales</taxon>
        <taxon>Nocardiaceae</taxon>
        <taxon>Rhodococcoides</taxon>
    </lineage>
</organism>
<sequence>MRLTHFGHSCVLVELNGTTVLFDPGTFSHGFEGITGLDAILVTHQHPDHVDLQRLPALLDANPRAELHADPMTAGQLGGKWIAAPAGKDFSVGGITVTGVGGTHAVIHPELPEIDNTGYLLGTPENPGQLFHPGDSLFVPEQQVEVLALPAAAPWSKLSETVEFLRAVAPRMAFPIHQAVVAEQARGIYYGRFKEMSDAEIRELPEESSVSI</sequence>
<accession>A0A143QLC0</accession>
<dbReference type="Gene3D" id="3.60.15.10">
    <property type="entry name" value="Ribonuclease Z/Hydroxyacylglutathione hydrolase-like"/>
    <property type="match status" value="1"/>
</dbReference>
<evidence type="ECO:0000313" key="2">
    <source>
        <dbReference type="EMBL" id="AMY23850.1"/>
    </source>
</evidence>
<dbReference type="KEGG" id="rhs:A3Q41_02551"/>
<evidence type="ECO:0000313" key="3">
    <source>
        <dbReference type="Proteomes" id="UP000076038"/>
    </source>
</evidence>
<evidence type="ECO:0000259" key="1">
    <source>
        <dbReference type="SMART" id="SM00849"/>
    </source>
</evidence>
<dbReference type="Proteomes" id="UP000076038">
    <property type="component" value="Chromosome"/>
</dbReference>
<gene>
    <name evidence="2" type="ORF">A3Q41_02551</name>
</gene>
<reference evidence="3" key="2">
    <citation type="submission" date="2016-04" db="EMBL/GenBank/DDBJ databases">
        <title>Complete Genome and Plasmid Sequences for Rhodococcus fascians D188 and Draft Sequences for Rhodococcus spp. Isolates PBTS 1 and PBTS 2.</title>
        <authorList>
            <person name="Stamer R."/>
            <person name="Vereecke D."/>
            <person name="Zhang Y."/>
            <person name="Schilkey F."/>
            <person name="Devitt N."/>
            <person name="Randall J."/>
        </authorList>
    </citation>
    <scope>NUCLEOTIDE SEQUENCE [LARGE SCALE GENOMIC DNA]</scope>
    <source>
        <strain evidence="3">PBTS2</strain>
    </source>
</reference>
<dbReference type="PANTHER" id="PTHR43546">
    <property type="entry name" value="UPF0173 METAL-DEPENDENT HYDROLASE MJ1163-RELATED"/>
    <property type="match status" value="1"/>
</dbReference>
<dbReference type="InterPro" id="IPR050114">
    <property type="entry name" value="UPF0173_UPF0282_UlaG_hydrolase"/>
</dbReference>